<dbReference type="EMBL" id="MUMY01000028">
    <property type="protein sequence ID" value="ONM46261.1"/>
    <property type="molecule type" value="Genomic_DNA"/>
</dbReference>
<dbReference type="AlphaFoldDB" id="A0A1W0B7F0"/>
<proteinExistence type="predicted"/>
<name>A0A1W0B7F0_9NOCA</name>
<sequence>MKQYIAAWDAITACQIARDRDVEALQQQIIAVQARAAEQIAEHQARQAYAAATIRDQGQTDHEVADLLEITPKQARQLINAARATTDGDTSDHRPPLSAGRTSQPVETGPDPHPPSRSAVTLGRAADDDSAGTPG</sequence>
<keyword evidence="3" id="KW-1185">Reference proteome</keyword>
<protein>
    <submittedName>
        <fullName evidence="2">Uncharacterized protein</fullName>
    </submittedName>
</protein>
<evidence type="ECO:0000313" key="3">
    <source>
        <dbReference type="Proteomes" id="UP000188836"/>
    </source>
</evidence>
<organism evidence="2 3">
    <name type="scientific">Nocardia donostiensis</name>
    <dbReference type="NCBI Taxonomy" id="1538463"/>
    <lineage>
        <taxon>Bacteria</taxon>
        <taxon>Bacillati</taxon>
        <taxon>Actinomycetota</taxon>
        <taxon>Actinomycetes</taxon>
        <taxon>Mycobacteriales</taxon>
        <taxon>Nocardiaceae</taxon>
        <taxon>Nocardia</taxon>
    </lineage>
</organism>
<evidence type="ECO:0000256" key="1">
    <source>
        <dbReference type="SAM" id="MobiDB-lite"/>
    </source>
</evidence>
<dbReference type="Proteomes" id="UP000188836">
    <property type="component" value="Unassembled WGS sequence"/>
</dbReference>
<dbReference type="OrthoDB" id="4566849at2"/>
<accession>A0A1W0B7F0</accession>
<reference evidence="2 3" key="1">
    <citation type="journal article" date="2016" name="Antonie Van Leeuwenhoek">
        <title>Nocardia donostiensis sp. nov., isolated from human respiratory specimens.</title>
        <authorList>
            <person name="Ercibengoa M."/>
            <person name="Bell M."/>
            <person name="Marimon J.M."/>
            <person name="Humrighouse B."/>
            <person name="Klenk H.P."/>
            <person name="Potter G."/>
            <person name="Perez-Trallero E."/>
        </authorList>
    </citation>
    <scope>NUCLEOTIDE SEQUENCE [LARGE SCALE GENOMIC DNA]</scope>
    <source>
        <strain evidence="2 3">X1655</strain>
    </source>
</reference>
<feature type="region of interest" description="Disordered" evidence="1">
    <location>
        <begin position="79"/>
        <end position="135"/>
    </location>
</feature>
<dbReference type="RefSeq" id="WP_077121345.1">
    <property type="nucleotide sequence ID" value="NZ_MUKP01000034.1"/>
</dbReference>
<evidence type="ECO:0000313" key="2">
    <source>
        <dbReference type="EMBL" id="ONM46261.1"/>
    </source>
</evidence>
<gene>
    <name evidence="2" type="ORF">B0T46_24110</name>
</gene>
<comment type="caution">
    <text evidence="2">The sequence shown here is derived from an EMBL/GenBank/DDBJ whole genome shotgun (WGS) entry which is preliminary data.</text>
</comment>